<evidence type="ECO:0000256" key="2">
    <source>
        <dbReference type="SAM" id="SignalP"/>
    </source>
</evidence>
<dbReference type="InterPro" id="IPR052278">
    <property type="entry name" value="Chordin-like_regulators"/>
</dbReference>
<evidence type="ECO:0000313" key="4">
    <source>
        <dbReference type="EMBL" id="RCX03678.1"/>
    </source>
</evidence>
<feature type="domain" description="CHRD" evidence="3">
    <location>
        <begin position="396"/>
        <end position="516"/>
    </location>
</feature>
<organism evidence="4 5">
    <name type="scientific">Schleiferia thermophila</name>
    <dbReference type="NCBI Taxonomy" id="884107"/>
    <lineage>
        <taxon>Bacteria</taxon>
        <taxon>Pseudomonadati</taxon>
        <taxon>Bacteroidota</taxon>
        <taxon>Flavobacteriia</taxon>
        <taxon>Flavobacteriales</taxon>
        <taxon>Schleiferiaceae</taxon>
        <taxon>Schleiferia</taxon>
    </lineage>
</organism>
<feature type="chain" id="PRO_5016571143" evidence="2">
    <location>
        <begin position="20"/>
        <end position="613"/>
    </location>
</feature>
<dbReference type="Pfam" id="PF18962">
    <property type="entry name" value="Por_Secre_tail"/>
    <property type="match status" value="1"/>
</dbReference>
<feature type="signal peptide" evidence="2">
    <location>
        <begin position="1"/>
        <end position="19"/>
    </location>
</feature>
<comment type="caution">
    <text evidence="4">The sequence shown here is derived from an EMBL/GenBank/DDBJ whole genome shotgun (WGS) entry which is preliminary data.</text>
</comment>
<dbReference type="EMBL" id="QPJS01000002">
    <property type="protein sequence ID" value="RCX03678.1"/>
    <property type="molecule type" value="Genomic_DNA"/>
</dbReference>
<feature type="domain" description="CHRD" evidence="3">
    <location>
        <begin position="27"/>
        <end position="150"/>
    </location>
</feature>
<dbReference type="NCBIfam" id="TIGR04183">
    <property type="entry name" value="Por_Secre_tail"/>
    <property type="match status" value="1"/>
</dbReference>
<evidence type="ECO:0000313" key="5">
    <source>
        <dbReference type="Proteomes" id="UP000253517"/>
    </source>
</evidence>
<feature type="domain" description="CHRD" evidence="3">
    <location>
        <begin position="270"/>
        <end position="393"/>
    </location>
</feature>
<name>A0A369A5J5_9FLAO</name>
<dbReference type="PROSITE" id="PS50933">
    <property type="entry name" value="CHRD"/>
    <property type="match status" value="3"/>
</dbReference>
<dbReference type="Pfam" id="PF07452">
    <property type="entry name" value="CHRD"/>
    <property type="match status" value="4"/>
</dbReference>
<dbReference type="RefSeq" id="WP_037359317.1">
    <property type="nucleotide sequence ID" value="NZ_BHZF01000002.1"/>
</dbReference>
<reference evidence="4 5" key="1">
    <citation type="submission" date="2018-07" db="EMBL/GenBank/DDBJ databases">
        <title>Genomic Encyclopedia of Type Strains, Phase IV (KMG-IV): sequencing the most valuable type-strain genomes for metagenomic binning, comparative biology and taxonomic classification.</title>
        <authorList>
            <person name="Goeker M."/>
        </authorList>
    </citation>
    <scope>NUCLEOTIDE SEQUENCE [LARGE SCALE GENOMIC DNA]</scope>
    <source>
        <strain evidence="4 5">DSM 21410</strain>
    </source>
</reference>
<evidence type="ECO:0000256" key="1">
    <source>
        <dbReference type="ARBA" id="ARBA00022729"/>
    </source>
</evidence>
<keyword evidence="5" id="KW-1185">Reference proteome</keyword>
<dbReference type="GO" id="GO:0036122">
    <property type="term" value="F:BMP binding"/>
    <property type="evidence" value="ECO:0007669"/>
    <property type="project" value="TreeGrafter"/>
</dbReference>
<dbReference type="GO" id="GO:0005615">
    <property type="term" value="C:extracellular space"/>
    <property type="evidence" value="ECO:0007669"/>
    <property type="project" value="TreeGrafter"/>
</dbReference>
<dbReference type="SMART" id="SM00754">
    <property type="entry name" value="CHRD"/>
    <property type="match status" value="4"/>
</dbReference>
<proteinExistence type="predicted"/>
<protein>
    <submittedName>
        <fullName evidence="4">Putative secreted protein (Por secretion system target)</fullName>
    </submittedName>
</protein>
<keyword evidence="1 2" id="KW-0732">Signal</keyword>
<sequence length="613" mass="66050">MKKQKLFSLAIGMLLNALNAVTGHLTEKLLMSAKLDGSQEVPAVSTNALGVAGILLNSTRDTACIDITVTGLSGPITGIHIHEGDPGMNGPVVIDLTPFVSGFRISTILTGMQLTQQTISKLLSGKYYINVHTAAHPAGEIRGQIYLETDWAFSTKLDGSQEVPPVMTPAYGVGFFNLSKDLSKITYQIVTQNLSGPITAAHLHYGAIGVNGGVAVDLTSNINGNVISGVINNPSQMLLDSLMSSKIYINVHTNMHPGGEIRGQLMNEKRYLYFDAIIDGMQEVPPVATNAKGVATVMLNTTLDTLWYDIVADGLSGPITSAHFHNAPMGSNGPVAVDLTSSIMGNRISGMVTGAALSNAFINQLLVGDIYINIHTAAHPSGEIRGQVYRVAREGYTISLDGMQEVPPVMTSAFGTGIVSIDRNQDNAHFMIVSHGLESNAIHFHKGVAGQNGPVIFDITPLWMNNGAFGFWKSSDQMPFTLQNSIQFRHDSVYVNVHTMAHPNGEIRGQVTRNSSCLSQTIGIDEEFFTEADAIKIYPNPAAEWLNVQIENTFDKNSFLSISDVTGKIVYSQQLPSGSAIVHKINVQNLNSGVYIIKVQTSNKAIQKKFVKK</sequence>
<evidence type="ECO:0000259" key="3">
    <source>
        <dbReference type="PROSITE" id="PS50933"/>
    </source>
</evidence>
<dbReference type="AlphaFoldDB" id="A0A369A5J5"/>
<gene>
    <name evidence="4" type="ORF">DES35_102129</name>
</gene>
<accession>A0A369A5J5</accession>
<dbReference type="PANTHER" id="PTHR46526">
    <property type="entry name" value="CHORDIN"/>
    <property type="match status" value="1"/>
</dbReference>
<dbReference type="InterPro" id="IPR026444">
    <property type="entry name" value="Secre_tail"/>
</dbReference>
<dbReference type="InterPro" id="IPR010895">
    <property type="entry name" value="CHRD"/>
</dbReference>
<dbReference type="Proteomes" id="UP000253517">
    <property type="component" value="Unassembled WGS sequence"/>
</dbReference>
<dbReference type="PANTHER" id="PTHR46526:SF1">
    <property type="entry name" value="CHORDIN"/>
    <property type="match status" value="1"/>
</dbReference>